<protein>
    <submittedName>
        <fullName evidence="7">ABC transporter permease</fullName>
    </submittedName>
</protein>
<feature type="transmembrane region" description="Helical" evidence="5">
    <location>
        <begin position="166"/>
        <end position="183"/>
    </location>
</feature>
<dbReference type="EMBL" id="BAABDD010000006">
    <property type="protein sequence ID" value="GAA3737944.1"/>
    <property type="molecule type" value="Genomic_DNA"/>
</dbReference>
<name>A0ABP7FHN3_9ACTN</name>
<evidence type="ECO:0000313" key="8">
    <source>
        <dbReference type="Proteomes" id="UP001500908"/>
    </source>
</evidence>
<feature type="transmembrane region" description="Helical" evidence="5">
    <location>
        <begin position="27"/>
        <end position="49"/>
    </location>
</feature>
<dbReference type="InterPro" id="IPR051784">
    <property type="entry name" value="Nod_factor_ABC_transporter"/>
</dbReference>
<evidence type="ECO:0000256" key="2">
    <source>
        <dbReference type="ARBA" id="ARBA00022692"/>
    </source>
</evidence>
<feature type="transmembrane region" description="Helical" evidence="5">
    <location>
        <begin position="141"/>
        <end position="160"/>
    </location>
</feature>
<organism evidence="7 8">
    <name type="scientific">Salinactinospora qingdaonensis</name>
    <dbReference type="NCBI Taxonomy" id="702744"/>
    <lineage>
        <taxon>Bacteria</taxon>
        <taxon>Bacillati</taxon>
        <taxon>Actinomycetota</taxon>
        <taxon>Actinomycetes</taxon>
        <taxon>Streptosporangiales</taxon>
        <taxon>Nocardiopsidaceae</taxon>
        <taxon>Salinactinospora</taxon>
    </lineage>
</organism>
<evidence type="ECO:0000313" key="7">
    <source>
        <dbReference type="EMBL" id="GAA3737944.1"/>
    </source>
</evidence>
<keyword evidence="4 5" id="KW-0472">Membrane</keyword>
<accession>A0ABP7FHN3</accession>
<dbReference type="RefSeq" id="WP_344969340.1">
    <property type="nucleotide sequence ID" value="NZ_BAABDD010000006.1"/>
</dbReference>
<evidence type="ECO:0000256" key="3">
    <source>
        <dbReference type="ARBA" id="ARBA00022989"/>
    </source>
</evidence>
<comment type="caution">
    <text evidence="7">The sequence shown here is derived from an EMBL/GenBank/DDBJ whole genome shotgun (WGS) entry which is preliminary data.</text>
</comment>
<comment type="subcellular location">
    <subcellularLocation>
        <location evidence="1">Membrane</location>
        <topology evidence="1">Multi-pass membrane protein</topology>
    </subcellularLocation>
</comment>
<reference evidence="8" key="1">
    <citation type="journal article" date="2019" name="Int. J. Syst. Evol. Microbiol.">
        <title>The Global Catalogue of Microorganisms (GCM) 10K type strain sequencing project: providing services to taxonomists for standard genome sequencing and annotation.</title>
        <authorList>
            <consortium name="The Broad Institute Genomics Platform"/>
            <consortium name="The Broad Institute Genome Sequencing Center for Infectious Disease"/>
            <person name="Wu L."/>
            <person name="Ma J."/>
        </authorList>
    </citation>
    <scope>NUCLEOTIDE SEQUENCE [LARGE SCALE GENOMIC DNA]</scope>
    <source>
        <strain evidence="8">JCM 17137</strain>
    </source>
</reference>
<proteinExistence type="predicted"/>
<feature type="domain" description="ABC-2 type transporter transmembrane" evidence="6">
    <location>
        <begin position="51"/>
        <end position="243"/>
    </location>
</feature>
<dbReference type="PANTHER" id="PTHR43229:SF6">
    <property type="entry name" value="ABC-TYPE MULTIDRUG TRANSPORT SYSTEM, PERMEASE COMPONENT"/>
    <property type="match status" value="1"/>
</dbReference>
<feature type="transmembrane region" description="Helical" evidence="5">
    <location>
        <begin position="102"/>
        <end position="129"/>
    </location>
</feature>
<feature type="transmembrane region" description="Helical" evidence="5">
    <location>
        <begin position="225"/>
        <end position="247"/>
    </location>
</feature>
<keyword evidence="3 5" id="KW-1133">Transmembrane helix</keyword>
<feature type="transmembrane region" description="Helical" evidence="5">
    <location>
        <begin position="61"/>
        <end position="82"/>
    </location>
</feature>
<gene>
    <name evidence="7" type="ORF">GCM10022402_17340</name>
</gene>
<dbReference type="InterPro" id="IPR013525">
    <property type="entry name" value="ABC2_TM"/>
</dbReference>
<evidence type="ECO:0000256" key="4">
    <source>
        <dbReference type="ARBA" id="ARBA00023136"/>
    </source>
</evidence>
<evidence type="ECO:0000256" key="1">
    <source>
        <dbReference type="ARBA" id="ARBA00004141"/>
    </source>
</evidence>
<keyword evidence="2 5" id="KW-0812">Transmembrane</keyword>
<evidence type="ECO:0000256" key="5">
    <source>
        <dbReference type="SAM" id="Phobius"/>
    </source>
</evidence>
<dbReference type="PANTHER" id="PTHR43229">
    <property type="entry name" value="NODULATION PROTEIN J"/>
    <property type="match status" value="1"/>
</dbReference>
<dbReference type="Proteomes" id="UP001500908">
    <property type="component" value="Unassembled WGS sequence"/>
</dbReference>
<keyword evidence="8" id="KW-1185">Reference proteome</keyword>
<dbReference type="Pfam" id="PF12698">
    <property type="entry name" value="ABC2_membrane_3"/>
    <property type="match status" value="1"/>
</dbReference>
<evidence type="ECO:0000259" key="6">
    <source>
        <dbReference type="Pfam" id="PF12698"/>
    </source>
</evidence>
<sequence>MRLSRPGHWFRSYGLLLTWSLLRLRSMLVLFTVLQLVLSVSIVLGFAFLMPEVDQQSASYLATGAPTIGVIVVTMVIAPQIIKDDKLNGFFDYQRTLPVPRLATLAADATIWIAVSIPGIIAGLIAAGLRFDLDYRLSPMIAVALPLVAIACIALGYAIVYGLPPGLVSVVSQVLVFFVLLFSPITFPAERLPDWLAAVHAPLPLTYTAQAVRESLMVPAGGISWQPYAMLLLWGAIGLAVASWVMARRR</sequence>